<gene>
    <name evidence="2" type="ORF">PCOR1329_LOCUS16851</name>
</gene>
<dbReference type="EMBL" id="CAUYUJ010005187">
    <property type="protein sequence ID" value="CAK0812596.1"/>
    <property type="molecule type" value="Genomic_DNA"/>
</dbReference>
<reference evidence="2" key="1">
    <citation type="submission" date="2023-10" db="EMBL/GenBank/DDBJ databases">
        <authorList>
            <person name="Chen Y."/>
            <person name="Shah S."/>
            <person name="Dougan E. K."/>
            <person name="Thang M."/>
            <person name="Chan C."/>
        </authorList>
    </citation>
    <scope>NUCLEOTIDE SEQUENCE [LARGE SCALE GENOMIC DNA]</scope>
</reference>
<keyword evidence="3" id="KW-1185">Reference proteome</keyword>
<name>A0ABN9R531_9DINO</name>
<accession>A0ABN9R531</accession>
<feature type="non-terminal residue" evidence="2">
    <location>
        <position position="138"/>
    </location>
</feature>
<evidence type="ECO:0000313" key="2">
    <source>
        <dbReference type="EMBL" id="CAK0812596.1"/>
    </source>
</evidence>
<comment type="caution">
    <text evidence="2">The sequence shown here is derived from an EMBL/GenBank/DDBJ whole genome shotgun (WGS) entry which is preliminary data.</text>
</comment>
<dbReference type="Proteomes" id="UP001189429">
    <property type="component" value="Unassembled WGS sequence"/>
</dbReference>
<feature type="region of interest" description="Disordered" evidence="1">
    <location>
        <begin position="33"/>
        <end position="66"/>
    </location>
</feature>
<feature type="compositionally biased region" description="Low complexity" evidence="1">
    <location>
        <begin position="47"/>
        <end position="64"/>
    </location>
</feature>
<evidence type="ECO:0000256" key="1">
    <source>
        <dbReference type="SAM" id="MobiDB-lite"/>
    </source>
</evidence>
<protein>
    <submittedName>
        <fullName evidence="2">Uncharacterized protein</fullName>
    </submittedName>
</protein>
<feature type="non-terminal residue" evidence="2">
    <location>
        <position position="1"/>
    </location>
</feature>
<proteinExistence type="predicted"/>
<organism evidence="2 3">
    <name type="scientific">Prorocentrum cordatum</name>
    <dbReference type="NCBI Taxonomy" id="2364126"/>
    <lineage>
        <taxon>Eukaryota</taxon>
        <taxon>Sar</taxon>
        <taxon>Alveolata</taxon>
        <taxon>Dinophyceae</taxon>
        <taxon>Prorocentrales</taxon>
        <taxon>Prorocentraceae</taxon>
        <taxon>Prorocentrum</taxon>
    </lineage>
</organism>
<sequence length="138" mass="15129">GAPPPPRWAAVMEDVLDEDAISRKSPSFLYTTRQSSLKPKAGEAQVRRTTTRLTSSSSRSTSASDYVEELMRDAEGSWFTRNSVIPQKYDDHEYPEGSLGAQATKVLGSSSFDTIMGVVICFNVTLMIQEANLSAECD</sequence>
<evidence type="ECO:0000313" key="3">
    <source>
        <dbReference type="Proteomes" id="UP001189429"/>
    </source>
</evidence>